<keyword evidence="2" id="KW-1185">Reference proteome</keyword>
<dbReference type="Proteomes" id="UP000198755">
    <property type="component" value="Unassembled WGS sequence"/>
</dbReference>
<dbReference type="AlphaFoldDB" id="A0A1I4D9Y3"/>
<accession>A0A1I4D9Y3</accession>
<evidence type="ECO:0000313" key="2">
    <source>
        <dbReference type="Proteomes" id="UP000198755"/>
    </source>
</evidence>
<protein>
    <submittedName>
        <fullName evidence="1">Uncharacterized protein</fullName>
    </submittedName>
</protein>
<sequence>MGSKQIRTNQLIEPFGPGSIYTDSRGIPHVIGGLDYWFKSWDHTSGKMVDCSNRSEFERFETRLSAILHVDRFCLPPDFRHVHKGDAAPPNAGLHVPALRFPIWYRHTATGVLKRFNLHTLKVDRPKDGGRWQPVRFISVCCGGHLNEFPWKAWIGCQCSGDGSMKLTDRGGSELTSIRMHCTTCPEGSSGHKGKSLARTTMVPNIYNGEHSEFQKEGITCPGDRPWLGNDATQTSCNHPLVAALINQTNLYFPRTLSAISLPDLKIQNSSVIKLRNEIEAVETITFAKSLWRMGETMKSQAVAMIKEALRKQDVSGDDNEIQAALESLFDESARNFAAGVDLPAEGEREILSCPASAPMRQIGVFSEGRFLVHLSPFRSADETEIRAGESPGRTACERYS</sequence>
<proteinExistence type="predicted"/>
<reference evidence="1 2" key="1">
    <citation type="submission" date="2016-10" db="EMBL/GenBank/DDBJ databases">
        <authorList>
            <person name="de Groot N.N."/>
        </authorList>
    </citation>
    <scope>NUCLEOTIDE SEQUENCE [LARGE SCALE GENOMIC DNA]</scope>
    <source>
        <strain evidence="1 2">NE2</strain>
    </source>
</reference>
<organism evidence="1 2">
    <name type="scientific">Methylocapsa palsarum</name>
    <dbReference type="NCBI Taxonomy" id="1612308"/>
    <lineage>
        <taxon>Bacteria</taxon>
        <taxon>Pseudomonadati</taxon>
        <taxon>Pseudomonadota</taxon>
        <taxon>Alphaproteobacteria</taxon>
        <taxon>Hyphomicrobiales</taxon>
        <taxon>Beijerinckiaceae</taxon>
        <taxon>Methylocapsa</taxon>
    </lineage>
</organism>
<feature type="non-terminal residue" evidence="1">
    <location>
        <position position="401"/>
    </location>
</feature>
<name>A0A1I4D9Y3_9HYPH</name>
<evidence type="ECO:0000313" key="1">
    <source>
        <dbReference type="EMBL" id="SFK90604.1"/>
    </source>
</evidence>
<gene>
    <name evidence="1" type="ORF">SAMN05444581_1502</name>
</gene>
<dbReference type="STRING" id="1612308.SAMN05444581_1502"/>
<dbReference type="EMBL" id="FOSN01000050">
    <property type="protein sequence ID" value="SFK90604.1"/>
    <property type="molecule type" value="Genomic_DNA"/>
</dbReference>
<dbReference type="RefSeq" id="WP_210185945.1">
    <property type="nucleotide sequence ID" value="NZ_FOSN01000050.1"/>
</dbReference>